<keyword evidence="4" id="KW-1185">Reference proteome</keyword>
<feature type="domain" description="DDE-1" evidence="2">
    <location>
        <begin position="60"/>
        <end position="126"/>
    </location>
</feature>
<dbReference type="GO" id="GO:0003676">
    <property type="term" value="F:nucleic acid binding"/>
    <property type="evidence" value="ECO:0007669"/>
    <property type="project" value="InterPro"/>
</dbReference>
<protein>
    <recommendedName>
        <fullName evidence="2">DDE-1 domain-containing protein</fullName>
    </recommendedName>
</protein>
<evidence type="ECO:0000313" key="4">
    <source>
        <dbReference type="Proteomes" id="UP000696485"/>
    </source>
</evidence>
<reference evidence="3" key="1">
    <citation type="journal article" date="2020" name="Fungal Divers.">
        <title>Resolving the Mortierellaceae phylogeny through synthesis of multi-gene phylogenetics and phylogenomics.</title>
        <authorList>
            <person name="Vandepol N."/>
            <person name="Liber J."/>
            <person name="Desiro A."/>
            <person name="Na H."/>
            <person name="Kennedy M."/>
            <person name="Barry K."/>
            <person name="Grigoriev I.V."/>
            <person name="Miller A.N."/>
            <person name="O'Donnell K."/>
            <person name="Stajich J.E."/>
            <person name="Bonito G."/>
        </authorList>
    </citation>
    <scope>NUCLEOTIDE SEQUENCE</scope>
    <source>
        <strain evidence="3">NVP1</strain>
    </source>
</reference>
<feature type="region of interest" description="Disordered" evidence="1">
    <location>
        <begin position="1"/>
        <end position="20"/>
    </location>
</feature>
<sequence>MPRALIKSNRSSSGFKQDRDLQEKVDFVHWNISKRPVVSDPPKESESGTQQSAQVKHVISKDPNWQVLIIIDNTSCHEKAAVIAKVKGHIPNIEVAYLPKNSMSVTQPLDAGMIAVFKELYKQRLSVEKVKRTLSNPLLDIDEDLTPNTATPAPDTTTPAPTPAPTPAIARISNLDGWRFV</sequence>
<name>A0A9P5SCY2_9FUNG</name>
<evidence type="ECO:0000256" key="1">
    <source>
        <dbReference type="SAM" id="MobiDB-lite"/>
    </source>
</evidence>
<accession>A0A9P5SCY2</accession>
<feature type="compositionally biased region" description="Low complexity" evidence="1">
    <location>
        <begin position="146"/>
        <end position="159"/>
    </location>
</feature>
<gene>
    <name evidence="3" type="ORF">BG006_000954</name>
</gene>
<feature type="region of interest" description="Disordered" evidence="1">
    <location>
        <begin position="141"/>
        <end position="168"/>
    </location>
</feature>
<dbReference type="EMBL" id="JAAAUY010001175">
    <property type="protein sequence ID" value="KAF9323988.1"/>
    <property type="molecule type" value="Genomic_DNA"/>
</dbReference>
<evidence type="ECO:0000259" key="2">
    <source>
        <dbReference type="Pfam" id="PF03184"/>
    </source>
</evidence>
<dbReference type="Proteomes" id="UP000696485">
    <property type="component" value="Unassembled WGS sequence"/>
</dbReference>
<organism evidence="3 4">
    <name type="scientific">Podila minutissima</name>
    <dbReference type="NCBI Taxonomy" id="64525"/>
    <lineage>
        <taxon>Eukaryota</taxon>
        <taxon>Fungi</taxon>
        <taxon>Fungi incertae sedis</taxon>
        <taxon>Mucoromycota</taxon>
        <taxon>Mortierellomycotina</taxon>
        <taxon>Mortierellomycetes</taxon>
        <taxon>Mortierellales</taxon>
        <taxon>Mortierellaceae</taxon>
        <taxon>Podila</taxon>
    </lineage>
</organism>
<dbReference type="Pfam" id="PF03184">
    <property type="entry name" value="DDE_1"/>
    <property type="match status" value="1"/>
</dbReference>
<dbReference type="AlphaFoldDB" id="A0A9P5SCY2"/>
<dbReference type="InterPro" id="IPR004875">
    <property type="entry name" value="DDE_SF_endonuclease_dom"/>
</dbReference>
<evidence type="ECO:0000313" key="3">
    <source>
        <dbReference type="EMBL" id="KAF9323988.1"/>
    </source>
</evidence>
<proteinExistence type="predicted"/>
<comment type="caution">
    <text evidence="3">The sequence shown here is derived from an EMBL/GenBank/DDBJ whole genome shotgun (WGS) entry which is preliminary data.</text>
</comment>